<feature type="region of interest" description="Disordered" evidence="1">
    <location>
        <begin position="1"/>
        <end position="22"/>
    </location>
</feature>
<gene>
    <name evidence="2" type="ORF">FB567DRAFT_455901</name>
</gene>
<keyword evidence="3" id="KW-1185">Reference proteome</keyword>
<feature type="region of interest" description="Disordered" evidence="1">
    <location>
        <begin position="704"/>
        <end position="734"/>
    </location>
</feature>
<dbReference type="OrthoDB" id="3792198at2759"/>
<feature type="compositionally biased region" description="Acidic residues" evidence="1">
    <location>
        <begin position="1"/>
        <end position="10"/>
    </location>
</feature>
<feature type="compositionally biased region" description="Polar residues" evidence="1">
    <location>
        <begin position="549"/>
        <end position="562"/>
    </location>
</feature>
<accession>A0A8K0VS95</accession>
<feature type="region of interest" description="Disordered" evidence="1">
    <location>
        <begin position="495"/>
        <end position="575"/>
    </location>
</feature>
<feature type="compositionally biased region" description="Basic and acidic residues" evidence="1">
    <location>
        <begin position="495"/>
        <end position="507"/>
    </location>
</feature>
<feature type="region of interest" description="Disordered" evidence="1">
    <location>
        <begin position="319"/>
        <end position="349"/>
    </location>
</feature>
<comment type="caution">
    <text evidence="2">The sequence shown here is derived from an EMBL/GenBank/DDBJ whole genome shotgun (WGS) entry which is preliminary data.</text>
</comment>
<evidence type="ECO:0000256" key="1">
    <source>
        <dbReference type="SAM" id="MobiDB-lite"/>
    </source>
</evidence>
<feature type="region of interest" description="Disordered" evidence="1">
    <location>
        <begin position="929"/>
        <end position="978"/>
    </location>
</feature>
<name>A0A8K0VS95_9PLEO</name>
<feature type="compositionally biased region" description="Pro residues" evidence="1">
    <location>
        <begin position="704"/>
        <end position="717"/>
    </location>
</feature>
<organism evidence="2 3">
    <name type="scientific">Paraphoma chrysanthemicola</name>
    <dbReference type="NCBI Taxonomy" id="798071"/>
    <lineage>
        <taxon>Eukaryota</taxon>
        <taxon>Fungi</taxon>
        <taxon>Dikarya</taxon>
        <taxon>Ascomycota</taxon>
        <taxon>Pezizomycotina</taxon>
        <taxon>Dothideomycetes</taxon>
        <taxon>Pleosporomycetidae</taxon>
        <taxon>Pleosporales</taxon>
        <taxon>Pleosporineae</taxon>
        <taxon>Phaeosphaeriaceae</taxon>
        <taxon>Paraphoma</taxon>
    </lineage>
</organism>
<dbReference type="EMBL" id="JAGMVJ010000027">
    <property type="protein sequence ID" value="KAH7070176.1"/>
    <property type="molecule type" value="Genomic_DNA"/>
</dbReference>
<dbReference type="Proteomes" id="UP000813461">
    <property type="component" value="Unassembled WGS sequence"/>
</dbReference>
<feature type="region of interest" description="Disordered" evidence="1">
    <location>
        <begin position="806"/>
        <end position="839"/>
    </location>
</feature>
<protein>
    <submittedName>
        <fullName evidence="2">Uncharacterized protein</fullName>
    </submittedName>
</protein>
<proteinExistence type="predicted"/>
<reference evidence="2" key="1">
    <citation type="journal article" date="2021" name="Nat. Commun.">
        <title>Genetic determinants of endophytism in the Arabidopsis root mycobiome.</title>
        <authorList>
            <person name="Mesny F."/>
            <person name="Miyauchi S."/>
            <person name="Thiergart T."/>
            <person name="Pickel B."/>
            <person name="Atanasova L."/>
            <person name="Karlsson M."/>
            <person name="Huettel B."/>
            <person name="Barry K.W."/>
            <person name="Haridas S."/>
            <person name="Chen C."/>
            <person name="Bauer D."/>
            <person name="Andreopoulos W."/>
            <person name="Pangilinan J."/>
            <person name="LaButti K."/>
            <person name="Riley R."/>
            <person name="Lipzen A."/>
            <person name="Clum A."/>
            <person name="Drula E."/>
            <person name="Henrissat B."/>
            <person name="Kohler A."/>
            <person name="Grigoriev I.V."/>
            <person name="Martin F.M."/>
            <person name="Hacquard S."/>
        </authorList>
    </citation>
    <scope>NUCLEOTIDE SEQUENCE</scope>
    <source>
        <strain evidence="2">MPI-SDFR-AT-0120</strain>
    </source>
</reference>
<feature type="region of interest" description="Disordered" evidence="1">
    <location>
        <begin position="250"/>
        <end position="271"/>
    </location>
</feature>
<dbReference type="AlphaFoldDB" id="A0A8K0VS95"/>
<evidence type="ECO:0000313" key="2">
    <source>
        <dbReference type="EMBL" id="KAH7070176.1"/>
    </source>
</evidence>
<feature type="compositionally biased region" description="Acidic residues" evidence="1">
    <location>
        <begin position="967"/>
        <end position="978"/>
    </location>
</feature>
<feature type="compositionally biased region" description="Basic and acidic residues" evidence="1">
    <location>
        <begin position="329"/>
        <end position="346"/>
    </location>
</feature>
<feature type="compositionally biased region" description="Basic residues" evidence="1">
    <location>
        <begin position="811"/>
        <end position="822"/>
    </location>
</feature>
<sequence length="978" mass="109144">MGEVEDEVDWSDGPLGPASPEYLEPQTYAHAESGDLPQQCVEDEDGYHQVPAGTPLPFTFHIGESGSAVPSQAQRAQRGIHLTRRQPSKEDYTNFALYQTNQKAYEAAFLKNFVAHALQPDRVAECFANSAQTCTSFVAYLKSVVHNVNGITDKIIWNAHNRIVNLLASDGKDGAPLLDVHDFDQRIFDDFRPDNLVLVTSRLNESWHCAMPEPAMVRMSTRQYPTGMNVSLFEELDEIARRFPYENMNSKNLPTSHTVRVPTRKKSAGQARMTAHILDQSKASSRNWHTFPSLTTPYRLSTPPAALPPHCMSITRPVSGDEMMDESDNEPRRQECHGRAPQDHNDPYSCRTALTGGSTCSIQDTTELEDTFEQFGAGTVKFGYSKTPSESSKDNDMAKVLSWRARLLNDHKRRLTERWGFPLQTLRQALPGIKQAVSAALSKGYRPIDREYHLKIRIIEAREAHRQISDIEKHFASQTASIKPDVCVQRDDSACRSQDKQLSETKQTKGKTSKHQIDMPRKKQKILKPNSSMKSTRKQPKDLPKQPKTPLTKSSKASNTIKSLVPHPSGSTTLEMHQQLPPQAYFVPQTTDEKPAWRCGIQHAMGYYYNAGNRTACPGCFTNIKDSKKTKWMDFYLPTSTHFFQAAPDIIYKPSKPLEKERSSKTLSHNSIAKDAYWAAIDAGAAPDEARQAGIDAVEAALRPPPPREFTPEPTPEPEPDLGPHISGSKTMEYGQDIPEGAYFKKREEGEKFAWRCDVNHALGRYYLAGDRRTCPGCSSNRNGSGKQADMDFYLPLGLVVRQEAPGLSRWKPRKPNKKRKANPGECAQPEKNKQYSHNQRCSKKYFEAINAGLEGEVALKAAIAGLEAELEAQGDDNTSDHATDTDVQFYRESESPRDSALRGNSAQKDNHCRIPCLEFSSPLVPKKRNIADLDDSAYDDSASEKSESPQGSEAANTGAEAIEIYSSEEESSGSDSE</sequence>
<evidence type="ECO:0000313" key="3">
    <source>
        <dbReference type="Proteomes" id="UP000813461"/>
    </source>
</evidence>